<feature type="region of interest" description="Disordered" evidence="1">
    <location>
        <begin position="602"/>
        <end position="627"/>
    </location>
</feature>
<gene>
    <name evidence="4" type="ORF">HGB44_21105</name>
</gene>
<protein>
    <submittedName>
        <fullName evidence="4">PH domain-containing protein</fullName>
    </submittedName>
</protein>
<keyword evidence="2" id="KW-1133">Transmembrane helix</keyword>
<dbReference type="Pfam" id="PF03703">
    <property type="entry name" value="bPH_2"/>
    <property type="match status" value="2"/>
</dbReference>
<organism evidence="4 5">
    <name type="scientific">Nocardiopsis alborubida</name>
    <dbReference type="NCBI Taxonomy" id="146802"/>
    <lineage>
        <taxon>Bacteria</taxon>
        <taxon>Bacillati</taxon>
        <taxon>Actinomycetota</taxon>
        <taxon>Actinomycetes</taxon>
        <taxon>Streptosporangiales</taxon>
        <taxon>Nocardiopsidaceae</taxon>
        <taxon>Nocardiopsis</taxon>
    </lineage>
</organism>
<dbReference type="EMBL" id="JAAXPG010000021">
    <property type="protein sequence ID" value="NKZ00148.1"/>
    <property type="molecule type" value="Genomic_DNA"/>
</dbReference>
<evidence type="ECO:0000256" key="2">
    <source>
        <dbReference type="SAM" id="Phobius"/>
    </source>
</evidence>
<dbReference type="InterPro" id="IPR001763">
    <property type="entry name" value="Rhodanese-like_dom"/>
</dbReference>
<dbReference type="Proteomes" id="UP000553209">
    <property type="component" value="Unassembled WGS sequence"/>
</dbReference>
<dbReference type="RefSeq" id="WP_061082604.1">
    <property type="nucleotide sequence ID" value="NZ_JAAXPG010000021.1"/>
</dbReference>
<feature type="region of interest" description="Disordered" evidence="1">
    <location>
        <begin position="254"/>
        <end position="282"/>
    </location>
</feature>
<evidence type="ECO:0000256" key="1">
    <source>
        <dbReference type="SAM" id="MobiDB-lite"/>
    </source>
</evidence>
<dbReference type="PANTHER" id="PTHR34473:SF2">
    <property type="entry name" value="UPF0699 TRANSMEMBRANE PROTEIN YDBT"/>
    <property type="match status" value="1"/>
</dbReference>
<proteinExistence type="predicted"/>
<feature type="compositionally biased region" description="Basic and acidic residues" evidence="1">
    <location>
        <begin position="79"/>
        <end position="90"/>
    </location>
</feature>
<feature type="transmembrane region" description="Helical" evidence="2">
    <location>
        <begin position="141"/>
        <end position="161"/>
    </location>
</feature>
<feature type="compositionally biased region" description="Basic and acidic residues" evidence="1">
    <location>
        <begin position="1"/>
        <end position="20"/>
    </location>
</feature>
<dbReference type="PROSITE" id="PS50206">
    <property type="entry name" value="RHODANESE_3"/>
    <property type="match status" value="1"/>
</dbReference>
<feature type="region of interest" description="Disordered" evidence="1">
    <location>
        <begin position="1"/>
        <end position="98"/>
    </location>
</feature>
<feature type="transmembrane region" description="Helical" evidence="2">
    <location>
        <begin position="481"/>
        <end position="508"/>
    </location>
</feature>
<keyword evidence="2" id="KW-0812">Transmembrane</keyword>
<evidence type="ECO:0000313" key="5">
    <source>
        <dbReference type="Proteomes" id="UP000553209"/>
    </source>
</evidence>
<keyword evidence="5" id="KW-1185">Reference proteome</keyword>
<reference evidence="4 5" key="1">
    <citation type="submission" date="2020-04" db="EMBL/GenBank/DDBJ databases">
        <title>MicrobeNet Type strains.</title>
        <authorList>
            <person name="Nicholson A.C."/>
        </authorList>
    </citation>
    <scope>NUCLEOTIDE SEQUENCE [LARGE SCALE GENOMIC DNA]</scope>
    <source>
        <strain evidence="4 5">ATCC 23612</strain>
    </source>
</reference>
<dbReference type="InterPro" id="IPR005182">
    <property type="entry name" value="YdbS-like_PH"/>
</dbReference>
<evidence type="ECO:0000259" key="3">
    <source>
        <dbReference type="PROSITE" id="PS50206"/>
    </source>
</evidence>
<dbReference type="PANTHER" id="PTHR34473">
    <property type="entry name" value="UPF0699 TRANSMEMBRANE PROTEIN YDBS"/>
    <property type="match status" value="1"/>
</dbReference>
<evidence type="ECO:0000313" key="4">
    <source>
        <dbReference type="EMBL" id="NKZ00148.1"/>
    </source>
</evidence>
<feature type="transmembrane region" description="Helical" evidence="2">
    <location>
        <begin position="344"/>
        <end position="370"/>
    </location>
</feature>
<feature type="compositionally biased region" description="Low complexity" evidence="1">
    <location>
        <begin position="254"/>
        <end position="264"/>
    </location>
</feature>
<comment type="caution">
    <text evidence="4">The sequence shown here is derived from an EMBL/GenBank/DDBJ whole genome shotgun (WGS) entry which is preliminary data.</text>
</comment>
<dbReference type="AlphaFoldDB" id="A0A7X6RSA9"/>
<keyword evidence="2" id="KW-0472">Membrane</keyword>
<name>A0A7X6RSA9_9ACTN</name>
<feature type="domain" description="Rhodanese" evidence="3">
    <location>
        <begin position="140"/>
        <end position="170"/>
    </location>
</feature>
<sequence>MDGHGEHHGPPDPAAPDDHGGWVAPGSSPAPWDRRTGGTADQSPNVGPQVPWSPGAHAPRDPGSETPPDPGAHASGGPGEDRPDGPRDWWDGQGGDGAELFGAERARRLSPRSVVVGPINQIRGLLVPIAAGLVLGGFNAWVLAATGATVVALLVGGIITWRTTRYEVAGDRLEIRRGLLRRSQRTIPLERVRGVDVTSTLLHRLLGVAVVRVEAAAGSAGGTEDGKLDAVSAGEADRLRRVLLHRRAVLTGRGAAASPAAPGDPGAGEGAPGPGEASGVPGDADTVTHFAMPRSWYLYGALSLGYLLTPFAVLATLFGMVQQTAGELATDYLVDWVTTSDHNLILLSVALFAGALVLLMPVFAVVSYALTHWGFTLRERDGSLVAERGLLTRRSVTLEKRRIRGYEFLDNPLERLRGAVRLRAIVTGLGDAANRAVLLPIGPRTVVGDVVDRALARYRGGLNRHPRAALYRRLTRSSGPFVLVLAVALAVDAAWLAWAAGALAVLGVPLGVDRYRSLGHGHDGERVSVRSGSLRRSQATVEYSAVIGWTWTQTLLQRPSSLADLQVTVGAGAGGYTAQDASFEDSVAFAARATPEMVRPFLVGPEDAEPDGGDGAARRAPHGPEHK</sequence>
<feature type="transmembrane region" description="Helical" evidence="2">
    <location>
        <begin position="296"/>
        <end position="321"/>
    </location>
</feature>
<accession>A0A7X6RSA9</accession>